<organism evidence="3 4">
    <name type="scientific">Nocardia farcinica</name>
    <dbReference type="NCBI Taxonomy" id="37329"/>
    <lineage>
        <taxon>Bacteria</taxon>
        <taxon>Bacillati</taxon>
        <taxon>Actinomycetota</taxon>
        <taxon>Actinomycetes</taxon>
        <taxon>Mycobacteriales</taxon>
        <taxon>Nocardiaceae</taxon>
        <taxon>Nocardia</taxon>
    </lineage>
</organism>
<name>A0A0H5NTT2_NOCFR</name>
<feature type="transmembrane region" description="Helical" evidence="1">
    <location>
        <begin position="239"/>
        <end position="261"/>
    </location>
</feature>
<evidence type="ECO:0000313" key="4">
    <source>
        <dbReference type="Proteomes" id="UP000057820"/>
    </source>
</evidence>
<sequence>MTSRTAPREPADPLRTLGRVRESDPVAATERGRPLHAYIDVAVVVVVLACTNLIAHFTTAWANIVAVPVAAGILLALVRRRGLGWAELGLSPRHWRRGSVYALAAVGVVLAAVAIGALLPVTRPFFLADRYATVSGALIASMIVIPLQTVIPEELAFRGVLHGTLDRAWGARGVFAAGSLLFGLWHVASSFGLTSGNRGLSGMLPGGPLGQVVGIALAVLATAAAGTVFTWLRRRSGSLLAPIALHWSVNGAGALAAAIVWHTTLA</sequence>
<dbReference type="AlphaFoldDB" id="A0A0H5NTT2"/>
<dbReference type="KEGG" id="nfr:ERS450000_03370"/>
<dbReference type="EMBL" id="LN868938">
    <property type="protein sequence ID" value="CRY79190.1"/>
    <property type="molecule type" value="Genomic_DNA"/>
</dbReference>
<accession>A0A0H5NTT2</accession>
<dbReference type="GO" id="GO:0080120">
    <property type="term" value="P:CAAX-box protein maturation"/>
    <property type="evidence" value="ECO:0007669"/>
    <property type="project" value="UniProtKB-ARBA"/>
</dbReference>
<evidence type="ECO:0000259" key="2">
    <source>
        <dbReference type="Pfam" id="PF02517"/>
    </source>
</evidence>
<feature type="transmembrane region" description="Helical" evidence="1">
    <location>
        <begin position="131"/>
        <end position="148"/>
    </location>
</feature>
<feature type="transmembrane region" description="Helical" evidence="1">
    <location>
        <begin position="99"/>
        <end position="119"/>
    </location>
</feature>
<dbReference type="InterPro" id="IPR015837">
    <property type="entry name" value="UCP026622_CAAX_protease"/>
</dbReference>
<feature type="transmembrane region" description="Helical" evidence="1">
    <location>
        <begin position="60"/>
        <end position="78"/>
    </location>
</feature>
<keyword evidence="3" id="KW-0645">Protease</keyword>
<dbReference type="PIRSF" id="PIRSF026622">
    <property type="entry name" value="Proteas_026622"/>
    <property type="match status" value="1"/>
</dbReference>
<evidence type="ECO:0000256" key="1">
    <source>
        <dbReference type="SAM" id="Phobius"/>
    </source>
</evidence>
<dbReference type="InterPro" id="IPR003675">
    <property type="entry name" value="Rce1/LyrA-like_dom"/>
</dbReference>
<dbReference type="GO" id="GO:0006508">
    <property type="term" value="P:proteolysis"/>
    <property type="evidence" value="ECO:0007669"/>
    <property type="project" value="UniProtKB-KW"/>
</dbReference>
<evidence type="ECO:0000313" key="3">
    <source>
        <dbReference type="EMBL" id="CRY79190.1"/>
    </source>
</evidence>
<feature type="domain" description="CAAX prenyl protease 2/Lysostaphin resistance protein A-like" evidence="2">
    <location>
        <begin position="138"/>
        <end position="251"/>
    </location>
</feature>
<keyword evidence="1" id="KW-0812">Transmembrane</keyword>
<dbReference type="GO" id="GO:0004175">
    <property type="term" value="F:endopeptidase activity"/>
    <property type="evidence" value="ECO:0007669"/>
    <property type="project" value="UniProtKB-ARBA"/>
</dbReference>
<feature type="transmembrane region" description="Helical" evidence="1">
    <location>
        <begin position="169"/>
        <end position="188"/>
    </location>
</feature>
<reference evidence="4" key="1">
    <citation type="submission" date="2015-03" db="EMBL/GenBank/DDBJ databases">
        <authorList>
            <consortium name="Pathogen Informatics"/>
        </authorList>
    </citation>
    <scope>NUCLEOTIDE SEQUENCE [LARGE SCALE GENOMIC DNA]</scope>
    <source>
        <strain evidence="4">NCTC11134</strain>
    </source>
</reference>
<feature type="transmembrane region" description="Helical" evidence="1">
    <location>
        <begin position="208"/>
        <end position="232"/>
    </location>
</feature>
<gene>
    <name evidence="3" type="ORF">ERS450000_03370</name>
</gene>
<proteinExistence type="predicted"/>
<dbReference type="Pfam" id="PF02517">
    <property type="entry name" value="Rce1-like"/>
    <property type="match status" value="1"/>
</dbReference>
<keyword evidence="1" id="KW-0472">Membrane</keyword>
<protein>
    <submittedName>
        <fullName evidence="3">CAAX amino terminal protease self-immunity</fullName>
    </submittedName>
</protein>
<feature type="transmembrane region" description="Helical" evidence="1">
    <location>
        <begin position="35"/>
        <end position="54"/>
    </location>
</feature>
<keyword evidence="1" id="KW-1133">Transmembrane helix</keyword>
<dbReference type="Proteomes" id="UP000057820">
    <property type="component" value="Chromosome 1"/>
</dbReference>
<keyword evidence="3" id="KW-0378">Hydrolase</keyword>